<feature type="compositionally biased region" description="Basic and acidic residues" evidence="6">
    <location>
        <begin position="177"/>
        <end position="189"/>
    </location>
</feature>
<dbReference type="GO" id="GO:0000329">
    <property type="term" value="C:fungal-type vacuole membrane"/>
    <property type="evidence" value="ECO:0007669"/>
    <property type="project" value="TreeGrafter"/>
</dbReference>
<dbReference type="EMBL" id="JAGPXD010000004">
    <property type="protein sequence ID" value="KAH7358547.1"/>
    <property type="molecule type" value="Genomic_DNA"/>
</dbReference>
<keyword evidence="3 7" id="KW-0812">Transmembrane</keyword>
<evidence type="ECO:0000256" key="1">
    <source>
        <dbReference type="ARBA" id="ARBA00004141"/>
    </source>
</evidence>
<accession>A0A8K0TDG2</accession>
<feature type="transmembrane region" description="Helical" evidence="7">
    <location>
        <begin position="258"/>
        <end position="277"/>
    </location>
</feature>
<keyword evidence="5 7" id="KW-0472">Membrane</keyword>
<feature type="chain" id="PRO_5035467213" evidence="8">
    <location>
        <begin position="24"/>
        <end position="494"/>
    </location>
</feature>
<proteinExistence type="inferred from homology"/>
<dbReference type="PANTHER" id="PTHR12608">
    <property type="entry name" value="TRANSMEMBRANE PROTEIN HTP-1 RELATED"/>
    <property type="match status" value="1"/>
</dbReference>
<evidence type="ECO:0000256" key="8">
    <source>
        <dbReference type="SAM" id="SignalP"/>
    </source>
</evidence>
<dbReference type="GO" id="GO:0005794">
    <property type="term" value="C:Golgi apparatus"/>
    <property type="evidence" value="ECO:0007669"/>
    <property type="project" value="TreeGrafter"/>
</dbReference>
<dbReference type="AlphaFoldDB" id="A0A8K0TDG2"/>
<evidence type="ECO:0000256" key="7">
    <source>
        <dbReference type="SAM" id="Phobius"/>
    </source>
</evidence>
<keyword evidence="10" id="KW-1185">Reference proteome</keyword>
<dbReference type="GO" id="GO:0032468">
    <property type="term" value="P:Golgi calcium ion homeostasis"/>
    <property type="evidence" value="ECO:0007669"/>
    <property type="project" value="TreeGrafter"/>
</dbReference>
<comment type="similarity">
    <text evidence="2">Belongs to the GDT1 family.</text>
</comment>
<comment type="subcellular location">
    <subcellularLocation>
        <location evidence="1">Membrane</location>
        <topology evidence="1">Multi-pass membrane protein</topology>
    </subcellularLocation>
</comment>
<reference evidence="9" key="1">
    <citation type="journal article" date="2021" name="Nat. Commun.">
        <title>Genetic determinants of endophytism in the Arabidopsis root mycobiome.</title>
        <authorList>
            <person name="Mesny F."/>
            <person name="Miyauchi S."/>
            <person name="Thiergart T."/>
            <person name="Pickel B."/>
            <person name="Atanasova L."/>
            <person name="Karlsson M."/>
            <person name="Huettel B."/>
            <person name="Barry K.W."/>
            <person name="Haridas S."/>
            <person name="Chen C."/>
            <person name="Bauer D."/>
            <person name="Andreopoulos W."/>
            <person name="Pangilinan J."/>
            <person name="LaButti K."/>
            <person name="Riley R."/>
            <person name="Lipzen A."/>
            <person name="Clum A."/>
            <person name="Drula E."/>
            <person name="Henrissat B."/>
            <person name="Kohler A."/>
            <person name="Grigoriev I.V."/>
            <person name="Martin F.M."/>
            <person name="Hacquard S."/>
        </authorList>
    </citation>
    <scope>NUCLEOTIDE SEQUENCE</scope>
    <source>
        <strain evidence="9">MPI-CAGE-AT-0016</strain>
    </source>
</reference>
<keyword evidence="4 7" id="KW-1133">Transmembrane helix</keyword>
<dbReference type="GO" id="GO:0015085">
    <property type="term" value="F:calcium ion transmembrane transporter activity"/>
    <property type="evidence" value="ECO:0007669"/>
    <property type="project" value="TreeGrafter"/>
</dbReference>
<dbReference type="InterPro" id="IPR049555">
    <property type="entry name" value="GDT1-like_CS"/>
</dbReference>
<feature type="transmembrane region" description="Helical" evidence="7">
    <location>
        <begin position="289"/>
        <end position="306"/>
    </location>
</feature>
<feature type="transmembrane region" description="Helical" evidence="7">
    <location>
        <begin position="473"/>
        <end position="491"/>
    </location>
</feature>
<comment type="caution">
    <text evidence="9">The sequence shown here is derived from an EMBL/GenBank/DDBJ whole genome shotgun (WGS) entry which is preliminary data.</text>
</comment>
<feature type="compositionally biased region" description="Basic and acidic residues" evidence="6">
    <location>
        <begin position="320"/>
        <end position="337"/>
    </location>
</feature>
<evidence type="ECO:0000313" key="9">
    <source>
        <dbReference type="EMBL" id="KAH7358547.1"/>
    </source>
</evidence>
<dbReference type="GO" id="GO:0032472">
    <property type="term" value="P:Golgi calcium ion transport"/>
    <property type="evidence" value="ECO:0007669"/>
    <property type="project" value="TreeGrafter"/>
</dbReference>
<evidence type="ECO:0000256" key="6">
    <source>
        <dbReference type="SAM" id="MobiDB-lite"/>
    </source>
</evidence>
<sequence>MRLRTRRSPLFLLLVPSLAVALATPSTSNTESRAVAVDAEAGSTLHARGVIGTKDAPVDGKDGMPHEGPFVSSDHDDHDSKGRSVDAQVGAADANDGVMDDPDRQKPREGTTGTEGGVSEKDKARKALGETGGKADKVPEPPREIPPLPHGDEERLQKEGDHDHDHATSGQVGGLEKPADLPHKSHDDPNPIPNSANKDHLDISHGGSSDPLRPGEDEGLIQPLHSWFLSFTMILVSEIGDKTFLVAALMAMKHDRMVVFSAAFSALLVMTVLSAVLGHAVPALIPKRLTSFAAAILFLVFGAKLLREGMAMDPNEGVTEELHEVERELAEKEEETRRRRGNSHVLSPQALEMGLGNETGRKSRSQNRFPSPPLSPASTPSHSPSRGRLASATSLLQGLNNLCSLVLSPAWVQTFIMTFLGEWGDRSQIATIAMAAGDDYWWVTIGAMMGHCICTGVAVIGGRAIAGKVSLKVVTMGGAIAFLIFGFIYLYESL</sequence>
<feature type="signal peptide" evidence="8">
    <location>
        <begin position="1"/>
        <end position="23"/>
    </location>
</feature>
<dbReference type="Proteomes" id="UP000813385">
    <property type="component" value="Unassembled WGS sequence"/>
</dbReference>
<dbReference type="Pfam" id="PF01169">
    <property type="entry name" value="GDT1"/>
    <property type="match status" value="2"/>
</dbReference>
<dbReference type="OrthoDB" id="442680at2759"/>
<evidence type="ECO:0000256" key="2">
    <source>
        <dbReference type="ARBA" id="ARBA00009190"/>
    </source>
</evidence>
<feature type="compositionally biased region" description="Basic and acidic residues" evidence="6">
    <location>
        <begin position="73"/>
        <end position="84"/>
    </location>
</feature>
<dbReference type="PANTHER" id="PTHR12608:SF1">
    <property type="entry name" value="TRANSMEMBRANE PROTEIN 165"/>
    <property type="match status" value="1"/>
</dbReference>
<evidence type="ECO:0000256" key="4">
    <source>
        <dbReference type="ARBA" id="ARBA00022989"/>
    </source>
</evidence>
<dbReference type="PROSITE" id="PS01214">
    <property type="entry name" value="UPF0016"/>
    <property type="match status" value="1"/>
</dbReference>
<keyword evidence="8" id="KW-0732">Signal</keyword>
<evidence type="ECO:0000313" key="10">
    <source>
        <dbReference type="Proteomes" id="UP000813385"/>
    </source>
</evidence>
<feature type="region of interest" description="Disordered" evidence="6">
    <location>
        <begin position="317"/>
        <end position="388"/>
    </location>
</feature>
<dbReference type="InterPro" id="IPR001727">
    <property type="entry name" value="GDT1-like"/>
</dbReference>
<feature type="compositionally biased region" description="Basic and acidic residues" evidence="6">
    <location>
        <begin position="150"/>
        <end position="167"/>
    </location>
</feature>
<feature type="transmembrane region" description="Helical" evidence="7">
    <location>
        <begin position="440"/>
        <end position="461"/>
    </location>
</feature>
<organism evidence="9 10">
    <name type="scientific">Plectosphaerella cucumerina</name>
    <dbReference type="NCBI Taxonomy" id="40658"/>
    <lineage>
        <taxon>Eukaryota</taxon>
        <taxon>Fungi</taxon>
        <taxon>Dikarya</taxon>
        <taxon>Ascomycota</taxon>
        <taxon>Pezizomycotina</taxon>
        <taxon>Sordariomycetes</taxon>
        <taxon>Hypocreomycetidae</taxon>
        <taxon>Glomerellales</taxon>
        <taxon>Plectosphaerellaceae</taxon>
        <taxon>Plectosphaerella</taxon>
    </lineage>
</organism>
<evidence type="ECO:0000256" key="3">
    <source>
        <dbReference type="ARBA" id="ARBA00022692"/>
    </source>
</evidence>
<feature type="region of interest" description="Disordered" evidence="6">
    <location>
        <begin position="48"/>
        <end position="217"/>
    </location>
</feature>
<feature type="transmembrane region" description="Helical" evidence="7">
    <location>
        <begin position="398"/>
        <end position="420"/>
    </location>
</feature>
<feature type="compositionally biased region" description="Basic and acidic residues" evidence="6">
    <location>
        <begin position="118"/>
        <end position="143"/>
    </location>
</feature>
<gene>
    <name evidence="9" type="ORF">B0T11DRAFT_258384</name>
</gene>
<protein>
    <submittedName>
        <fullName evidence="9">Transmembrane protein PFT27</fullName>
    </submittedName>
</protein>
<feature type="compositionally biased region" description="Basic and acidic residues" evidence="6">
    <location>
        <begin position="56"/>
        <end position="65"/>
    </location>
</feature>
<dbReference type="GO" id="GO:0005384">
    <property type="term" value="F:manganese ion transmembrane transporter activity"/>
    <property type="evidence" value="ECO:0007669"/>
    <property type="project" value="TreeGrafter"/>
</dbReference>
<evidence type="ECO:0000256" key="5">
    <source>
        <dbReference type="ARBA" id="ARBA00023136"/>
    </source>
</evidence>
<name>A0A8K0TDG2_9PEZI</name>